<feature type="domain" description="LpxI C-terminal" evidence="1">
    <location>
        <begin position="135"/>
        <end position="262"/>
    </location>
</feature>
<evidence type="ECO:0000313" key="3">
    <source>
        <dbReference type="EMBL" id="ADD69052.1"/>
    </source>
</evidence>
<dbReference type="InParanoid" id="D4H329"/>
<dbReference type="EMBL" id="CP001968">
    <property type="protein sequence ID" value="ADD69052.1"/>
    <property type="molecule type" value="Genomic_DNA"/>
</dbReference>
<protein>
    <recommendedName>
        <fullName evidence="5">LpxI C-terminal domain-containing protein</fullName>
    </recommendedName>
</protein>
<dbReference type="Gene3D" id="3.40.50.20">
    <property type="match status" value="1"/>
</dbReference>
<dbReference type="PaxDb" id="522772-Dacet_2290"/>
<proteinExistence type="predicted"/>
<dbReference type="Pfam" id="PF06230">
    <property type="entry name" value="LpxI_C"/>
    <property type="match status" value="1"/>
</dbReference>
<dbReference type="PANTHER" id="PTHR39962">
    <property type="entry name" value="BLL4848 PROTEIN"/>
    <property type="match status" value="1"/>
</dbReference>
<dbReference type="Pfam" id="PF17930">
    <property type="entry name" value="LpxI_N"/>
    <property type="match status" value="1"/>
</dbReference>
<feature type="domain" description="LpxI N-terminal" evidence="2">
    <location>
        <begin position="3"/>
        <end position="128"/>
    </location>
</feature>
<dbReference type="KEGG" id="dap:Dacet_2290"/>
<dbReference type="InterPro" id="IPR010415">
    <property type="entry name" value="LpxI_C"/>
</dbReference>
<dbReference type="OrthoDB" id="9789836at2"/>
<dbReference type="HOGENOM" id="CLU_085042_0_0_0"/>
<evidence type="ECO:0000259" key="2">
    <source>
        <dbReference type="Pfam" id="PF17930"/>
    </source>
</evidence>
<keyword evidence="4" id="KW-1185">Reference proteome</keyword>
<evidence type="ECO:0008006" key="5">
    <source>
        <dbReference type="Google" id="ProtNLM"/>
    </source>
</evidence>
<evidence type="ECO:0000259" key="1">
    <source>
        <dbReference type="Pfam" id="PF06230"/>
    </source>
</evidence>
<organism evidence="3 4">
    <name type="scientific">Denitrovibrio acetiphilus (strain DSM 12809 / NBRC 114555 / N2460)</name>
    <dbReference type="NCBI Taxonomy" id="522772"/>
    <lineage>
        <taxon>Bacteria</taxon>
        <taxon>Pseudomonadati</taxon>
        <taxon>Deferribacterota</taxon>
        <taxon>Deferribacteres</taxon>
        <taxon>Deferribacterales</taxon>
        <taxon>Geovibrionaceae</taxon>
        <taxon>Denitrovibrio</taxon>
    </lineage>
</organism>
<dbReference type="STRING" id="522772.Dacet_2290"/>
<sequence length="265" mass="28623">MSIGLIAGYGELPLIAAKNLIKDGHELVIIALYEEVTADLGSLGVTVEKVSVTQVGKIIKLLKNNNSDRVLFAGKVNKSLLFSDLKFDLTAMKLLATLPNRKDDTIMDVICHELNANGIEVMEQSEALYPLYLGKGIYSKKKPSKVQMEDIEFGLEVARELGRLDIGQTVVVKNKAVMALEAIEGTDKAVVRGCSLAGKGAVIVKCAKPSQDKRFDIPTVGVDTLKNIADNNGKVIAVEAGTTFVVDVDSCVRYADENKLIFLAV</sequence>
<dbReference type="Gene3D" id="3.40.140.80">
    <property type="match status" value="1"/>
</dbReference>
<dbReference type="Proteomes" id="UP000002012">
    <property type="component" value="Chromosome"/>
</dbReference>
<dbReference type="RefSeq" id="WP_013011554.1">
    <property type="nucleotide sequence ID" value="NC_013943.1"/>
</dbReference>
<dbReference type="InterPro" id="IPR043167">
    <property type="entry name" value="LpxI_C_sf"/>
</dbReference>
<gene>
    <name evidence="3" type="ordered locus">Dacet_2290</name>
</gene>
<accession>D4H329</accession>
<dbReference type="InterPro" id="IPR053174">
    <property type="entry name" value="LpxI"/>
</dbReference>
<name>D4H329_DENA2</name>
<dbReference type="eggNOG" id="COG3494">
    <property type="taxonomic scope" value="Bacteria"/>
</dbReference>
<dbReference type="PANTHER" id="PTHR39962:SF1">
    <property type="entry name" value="LPXI FAMILY PROTEIN"/>
    <property type="match status" value="1"/>
</dbReference>
<dbReference type="AlphaFoldDB" id="D4H329"/>
<dbReference type="InterPro" id="IPR041255">
    <property type="entry name" value="LpxI_N"/>
</dbReference>
<evidence type="ECO:0000313" key="4">
    <source>
        <dbReference type="Proteomes" id="UP000002012"/>
    </source>
</evidence>
<reference evidence="3 4" key="1">
    <citation type="journal article" date="2010" name="Stand. Genomic Sci.">
        <title>Complete genome sequence of Denitrovibrio acetiphilus type strain (N2460).</title>
        <authorList>
            <person name="Kiss H."/>
            <person name="Lang E."/>
            <person name="Lapidus A."/>
            <person name="Copeland A."/>
            <person name="Nolan M."/>
            <person name="Glavina Del Rio T."/>
            <person name="Chen F."/>
            <person name="Lucas S."/>
            <person name="Tice H."/>
            <person name="Cheng J.F."/>
            <person name="Han C."/>
            <person name="Goodwin L."/>
            <person name="Pitluck S."/>
            <person name="Liolios K."/>
            <person name="Pati A."/>
            <person name="Ivanova N."/>
            <person name="Mavromatis K."/>
            <person name="Chen A."/>
            <person name="Palaniappan K."/>
            <person name="Land M."/>
            <person name="Hauser L."/>
            <person name="Chang Y.J."/>
            <person name="Jeffries C.D."/>
            <person name="Detter J.C."/>
            <person name="Brettin T."/>
            <person name="Spring S."/>
            <person name="Rohde M."/>
            <person name="Goker M."/>
            <person name="Woyke T."/>
            <person name="Bristow J."/>
            <person name="Eisen J.A."/>
            <person name="Markowitz V."/>
            <person name="Hugenholtz P."/>
            <person name="Kyrpides N.C."/>
            <person name="Klenk H.P."/>
        </authorList>
    </citation>
    <scope>NUCLEOTIDE SEQUENCE [LARGE SCALE GENOMIC DNA]</scope>
    <source>
        <strain evidence="4">DSM 12809 / NBRC 114555 / N2460</strain>
    </source>
</reference>